<organism evidence="4">
    <name type="scientific">Onchocerca flexuosa</name>
    <dbReference type="NCBI Taxonomy" id="387005"/>
    <lineage>
        <taxon>Eukaryota</taxon>
        <taxon>Metazoa</taxon>
        <taxon>Ecdysozoa</taxon>
        <taxon>Nematoda</taxon>
        <taxon>Chromadorea</taxon>
        <taxon>Rhabditida</taxon>
        <taxon>Spirurina</taxon>
        <taxon>Spiruromorpha</taxon>
        <taxon>Filarioidea</taxon>
        <taxon>Onchocercidae</taxon>
        <taxon>Onchocerca</taxon>
    </lineage>
</organism>
<dbReference type="EMBL" id="UZAJ01011511">
    <property type="protein sequence ID" value="VDO60416.1"/>
    <property type="molecule type" value="Genomic_DNA"/>
</dbReference>
<sequence>MYAEIDLGDSDFIETSFEEEELIYAGDDLVATNASEERDNGMNAERMRSHSIQETQEEDRTLPKQERMIEHVNDDVESNDDEAPPELEPQSPALQKVVQRSSTNKRDETANFTDGMNEMQVICVQTPNGTEQFIQLAPGQTLDGNLFFLSQKKFFFQVQTLNDNALFMSESDNIEANARHDLRAVEFSFLDSKNICCGLCGEIVLYDLLLSSHI</sequence>
<gene>
    <name evidence="2" type="ORF">OFLC_LOCUS9415</name>
</gene>
<dbReference type="STRING" id="387005.A0A183HPK3"/>
<feature type="compositionally biased region" description="Basic and acidic residues" evidence="1">
    <location>
        <begin position="35"/>
        <end position="48"/>
    </location>
</feature>
<evidence type="ECO:0000313" key="3">
    <source>
        <dbReference type="Proteomes" id="UP000267606"/>
    </source>
</evidence>
<feature type="compositionally biased region" description="Basic and acidic residues" evidence="1">
    <location>
        <begin position="58"/>
        <end position="74"/>
    </location>
</feature>
<feature type="region of interest" description="Disordered" evidence="1">
    <location>
        <begin position="31"/>
        <end position="112"/>
    </location>
</feature>
<dbReference type="Proteomes" id="UP000267606">
    <property type="component" value="Unassembled WGS sequence"/>
</dbReference>
<name>A0A183HPK3_9BILA</name>
<dbReference type="AlphaFoldDB" id="A0A183HPK3"/>
<evidence type="ECO:0000313" key="4">
    <source>
        <dbReference type="WBParaSite" id="OFLC_0000941401-mRNA-1"/>
    </source>
</evidence>
<protein>
    <submittedName>
        <fullName evidence="4">Mcl1_mid domain-containing protein</fullName>
    </submittedName>
</protein>
<reference evidence="4" key="1">
    <citation type="submission" date="2016-06" db="UniProtKB">
        <authorList>
            <consortium name="WormBaseParasite"/>
        </authorList>
    </citation>
    <scope>IDENTIFICATION</scope>
</reference>
<accession>A0A183HPK3</accession>
<feature type="compositionally biased region" description="Acidic residues" evidence="1">
    <location>
        <begin position="75"/>
        <end position="85"/>
    </location>
</feature>
<proteinExistence type="predicted"/>
<dbReference type="WBParaSite" id="OFLC_0000941401-mRNA-1">
    <property type="protein sequence ID" value="OFLC_0000941401-mRNA-1"/>
    <property type="gene ID" value="OFLC_0000941401"/>
</dbReference>
<keyword evidence="3" id="KW-1185">Reference proteome</keyword>
<reference evidence="2 3" key="2">
    <citation type="submission" date="2018-11" db="EMBL/GenBank/DDBJ databases">
        <authorList>
            <consortium name="Pathogen Informatics"/>
        </authorList>
    </citation>
    <scope>NUCLEOTIDE SEQUENCE [LARGE SCALE GENOMIC DNA]</scope>
</reference>
<evidence type="ECO:0000256" key="1">
    <source>
        <dbReference type="SAM" id="MobiDB-lite"/>
    </source>
</evidence>
<evidence type="ECO:0000313" key="2">
    <source>
        <dbReference type="EMBL" id="VDO60416.1"/>
    </source>
</evidence>